<reference evidence="8" key="1">
    <citation type="submission" date="2013-08" db="EMBL/GenBank/DDBJ databases">
        <authorList>
            <person name="Mendez C."/>
            <person name="Richter M."/>
            <person name="Ferrer M."/>
            <person name="Sanchez J."/>
        </authorList>
    </citation>
    <scope>NUCLEOTIDE SEQUENCE</scope>
</reference>
<accession>T0Z2L3</accession>
<evidence type="ECO:0000256" key="6">
    <source>
        <dbReference type="SAM" id="Phobius"/>
    </source>
</evidence>
<feature type="domain" description="VTT" evidence="7">
    <location>
        <begin position="2"/>
        <end position="119"/>
    </location>
</feature>
<evidence type="ECO:0000313" key="8">
    <source>
        <dbReference type="EMBL" id="EQD38482.1"/>
    </source>
</evidence>
<evidence type="ECO:0000256" key="5">
    <source>
        <dbReference type="ARBA" id="ARBA00023136"/>
    </source>
</evidence>
<keyword evidence="4 6" id="KW-1133">Transmembrane helix</keyword>
<evidence type="ECO:0000256" key="2">
    <source>
        <dbReference type="ARBA" id="ARBA00022475"/>
    </source>
</evidence>
<gene>
    <name evidence="8" type="ORF">B1A_17220</name>
</gene>
<proteinExistence type="predicted"/>
<evidence type="ECO:0000256" key="1">
    <source>
        <dbReference type="ARBA" id="ARBA00004651"/>
    </source>
</evidence>
<evidence type="ECO:0000259" key="7">
    <source>
        <dbReference type="Pfam" id="PF09335"/>
    </source>
</evidence>
<protein>
    <submittedName>
        <fullName evidence="8">SNARE associated protein</fullName>
    </submittedName>
</protein>
<keyword evidence="5 6" id="KW-0472">Membrane</keyword>
<feature type="transmembrane region" description="Helical" evidence="6">
    <location>
        <begin position="29"/>
        <end position="46"/>
    </location>
</feature>
<feature type="transmembrane region" description="Helical" evidence="6">
    <location>
        <begin position="67"/>
        <end position="84"/>
    </location>
</feature>
<dbReference type="PANTHER" id="PTHR12677:SF59">
    <property type="entry name" value="GOLGI APPARATUS MEMBRANE PROTEIN TVP38-RELATED"/>
    <property type="match status" value="1"/>
</dbReference>
<dbReference type="AlphaFoldDB" id="T0Z2L3"/>
<keyword evidence="2" id="KW-1003">Cell membrane</keyword>
<dbReference type="PANTHER" id="PTHR12677">
    <property type="entry name" value="GOLGI APPARATUS MEMBRANE PROTEIN TVP38-RELATED"/>
    <property type="match status" value="1"/>
</dbReference>
<feature type="non-terminal residue" evidence="8">
    <location>
        <position position="129"/>
    </location>
</feature>
<comment type="subcellular location">
    <subcellularLocation>
        <location evidence="1">Cell membrane</location>
        <topology evidence="1">Multi-pass membrane protein</topology>
    </subcellularLocation>
</comment>
<dbReference type="Pfam" id="PF09335">
    <property type="entry name" value="VTT_dom"/>
    <property type="match status" value="1"/>
</dbReference>
<dbReference type="GO" id="GO:0005886">
    <property type="term" value="C:plasma membrane"/>
    <property type="evidence" value="ECO:0007669"/>
    <property type="project" value="UniProtKB-SubCell"/>
</dbReference>
<name>T0Z2L3_9ZZZZ</name>
<organism evidence="8">
    <name type="scientific">mine drainage metagenome</name>
    <dbReference type="NCBI Taxonomy" id="410659"/>
    <lineage>
        <taxon>unclassified sequences</taxon>
        <taxon>metagenomes</taxon>
        <taxon>ecological metagenomes</taxon>
    </lineage>
</organism>
<reference evidence="8" key="2">
    <citation type="journal article" date="2014" name="ISME J.">
        <title>Microbial stratification in low pH oxic and suboxic macroscopic growths along an acid mine drainage.</title>
        <authorList>
            <person name="Mendez-Garcia C."/>
            <person name="Mesa V."/>
            <person name="Sprenger R.R."/>
            <person name="Richter M."/>
            <person name="Diez M.S."/>
            <person name="Solano J."/>
            <person name="Bargiela R."/>
            <person name="Golyshina O.V."/>
            <person name="Manteca A."/>
            <person name="Ramos J.L."/>
            <person name="Gallego J.R."/>
            <person name="Llorente I."/>
            <person name="Martins Dos Santos V.A."/>
            <person name="Jensen O.N."/>
            <person name="Pelaez A.I."/>
            <person name="Sanchez J."/>
            <person name="Ferrer M."/>
        </authorList>
    </citation>
    <scope>NUCLEOTIDE SEQUENCE</scope>
</reference>
<evidence type="ECO:0000256" key="3">
    <source>
        <dbReference type="ARBA" id="ARBA00022692"/>
    </source>
</evidence>
<keyword evidence="3 6" id="KW-0812">Transmembrane</keyword>
<feature type="transmembrane region" description="Helical" evidence="6">
    <location>
        <begin position="104"/>
        <end position="128"/>
    </location>
</feature>
<comment type="caution">
    <text evidence="8">The sequence shown here is derived from an EMBL/GenBank/DDBJ whole genome shotgun (WGS) entry which is preliminary data.</text>
</comment>
<evidence type="ECO:0000256" key="4">
    <source>
        <dbReference type="ARBA" id="ARBA00022989"/>
    </source>
</evidence>
<dbReference type="EMBL" id="AUZX01012658">
    <property type="protein sequence ID" value="EQD38482.1"/>
    <property type="molecule type" value="Genomic_DNA"/>
</dbReference>
<sequence length="129" mass="14157">MPDSLLTIAAGAIFGLARGLVLVSIGSMLGATAAFFLGRSLARDWVHRRIDRWPKFRALDRAISRHGFWVVFLTRLSPIIPYGLLNYTYGITRVRARDYLLASWIGMLPGSLLYVYAGTAAATLAAVIS</sequence>
<dbReference type="InterPro" id="IPR032816">
    <property type="entry name" value="VTT_dom"/>
</dbReference>
<dbReference type="InterPro" id="IPR015414">
    <property type="entry name" value="TMEM64"/>
</dbReference>